<gene>
    <name evidence="1" type="ORF">M9H77_27569</name>
</gene>
<protein>
    <submittedName>
        <fullName evidence="1">Uncharacterized protein</fullName>
    </submittedName>
</protein>
<keyword evidence="2" id="KW-1185">Reference proteome</keyword>
<accession>A0ACC0ADW3</accession>
<dbReference type="Proteomes" id="UP001060085">
    <property type="component" value="Linkage Group LG06"/>
</dbReference>
<sequence length="125" mass="14090">MDATHPVRVLLFGNQRLQENAYVDDDDDENYHSDKDYIVSSESGSDNNNDAEEEKLQTPVNPIIENTVTQWENSQWFSSARYDYTQSGAFLDMGSGSPIDDLIESGTLRLLDWNNSILSADDFCG</sequence>
<name>A0ACC0ADW3_CATRO</name>
<reference evidence="2" key="1">
    <citation type="journal article" date="2023" name="Nat. Plants">
        <title>Single-cell RNA sequencing provides a high-resolution roadmap for understanding the multicellular compartmentation of specialized metabolism.</title>
        <authorList>
            <person name="Sun S."/>
            <person name="Shen X."/>
            <person name="Li Y."/>
            <person name="Li Y."/>
            <person name="Wang S."/>
            <person name="Li R."/>
            <person name="Zhang H."/>
            <person name="Shen G."/>
            <person name="Guo B."/>
            <person name="Wei J."/>
            <person name="Xu J."/>
            <person name="St-Pierre B."/>
            <person name="Chen S."/>
            <person name="Sun C."/>
        </authorList>
    </citation>
    <scope>NUCLEOTIDE SEQUENCE [LARGE SCALE GENOMIC DNA]</scope>
</reference>
<comment type="caution">
    <text evidence="1">The sequence shown here is derived from an EMBL/GenBank/DDBJ whole genome shotgun (WGS) entry which is preliminary data.</text>
</comment>
<organism evidence="1 2">
    <name type="scientific">Catharanthus roseus</name>
    <name type="common">Madagascar periwinkle</name>
    <name type="synonym">Vinca rosea</name>
    <dbReference type="NCBI Taxonomy" id="4058"/>
    <lineage>
        <taxon>Eukaryota</taxon>
        <taxon>Viridiplantae</taxon>
        <taxon>Streptophyta</taxon>
        <taxon>Embryophyta</taxon>
        <taxon>Tracheophyta</taxon>
        <taxon>Spermatophyta</taxon>
        <taxon>Magnoliopsida</taxon>
        <taxon>eudicotyledons</taxon>
        <taxon>Gunneridae</taxon>
        <taxon>Pentapetalae</taxon>
        <taxon>asterids</taxon>
        <taxon>lamiids</taxon>
        <taxon>Gentianales</taxon>
        <taxon>Apocynaceae</taxon>
        <taxon>Rauvolfioideae</taxon>
        <taxon>Vinceae</taxon>
        <taxon>Catharanthinae</taxon>
        <taxon>Catharanthus</taxon>
    </lineage>
</organism>
<proteinExistence type="predicted"/>
<dbReference type="EMBL" id="CM044706">
    <property type="protein sequence ID" value="KAI5658776.1"/>
    <property type="molecule type" value="Genomic_DNA"/>
</dbReference>
<evidence type="ECO:0000313" key="2">
    <source>
        <dbReference type="Proteomes" id="UP001060085"/>
    </source>
</evidence>
<evidence type="ECO:0000313" key="1">
    <source>
        <dbReference type="EMBL" id="KAI5658776.1"/>
    </source>
</evidence>